<dbReference type="EMBL" id="JOOZ01000031">
    <property type="protein sequence ID" value="OUL66447.1"/>
    <property type="molecule type" value="Genomic_DNA"/>
</dbReference>
<dbReference type="SUPFAM" id="SSF54909">
    <property type="entry name" value="Dimeric alpha+beta barrel"/>
    <property type="match status" value="1"/>
</dbReference>
<proteinExistence type="predicted"/>
<organism evidence="2 3">
    <name type="scientific">Acetobacter senegalensis</name>
    <dbReference type="NCBI Taxonomy" id="446692"/>
    <lineage>
        <taxon>Bacteria</taxon>
        <taxon>Pseudomonadati</taxon>
        <taxon>Pseudomonadota</taxon>
        <taxon>Alphaproteobacteria</taxon>
        <taxon>Acetobacterales</taxon>
        <taxon>Acetobacteraceae</taxon>
        <taxon>Acetobacter</taxon>
    </lineage>
</organism>
<evidence type="ECO:0000313" key="2">
    <source>
        <dbReference type="EMBL" id="OUL66447.1"/>
    </source>
</evidence>
<dbReference type="InterPro" id="IPR011008">
    <property type="entry name" value="Dimeric_a/b-barrel"/>
</dbReference>
<accession>A0A252EJ54</accession>
<feature type="domain" description="ABM" evidence="1">
    <location>
        <begin position="5"/>
        <end position="93"/>
    </location>
</feature>
<dbReference type="PANTHER" id="PTHR33336:SF3">
    <property type="entry name" value="ABM DOMAIN-CONTAINING PROTEIN"/>
    <property type="match status" value="1"/>
</dbReference>
<dbReference type="InterPro" id="IPR050744">
    <property type="entry name" value="AI-2_Isomerase_LsrG"/>
</dbReference>
<keyword evidence="2" id="KW-0560">Oxidoreductase</keyword>
<dbReference type="PROSITE" id="PS51725">
    <property type="entry name" value="ABM"/>
    <property type="match status" value="1"/>
</dbReference>
<dbReference type="Proteomes" id="UP000195072">
    <property type="component" value="Unassembled WGS sequence"/>
</dbReference>
<dbReference type="GO" id="GO:0004497">
    <property type="term" value="F:monooxygenase activity"/>
    <property type="evidence" value="ECO:0007669"/>
    <property type="project" value="UniProtKB-KW"/>
</dbReference>
<comment type="caution">
    <text evidence="2">The sequence shown here is derived from an EMBL/GenBank/DDBJ whole genome shotgun (WGS) entry which is preliminary data.</text>
</comment>
<protein>
    <submittedName>
        <fullName evidence="2">Antibiotic biosynthesis monooxygenase</fullName>
    </submittedName>
</protein>
<name>A0A252EJ54_9PROT</name>
<evidence type="ECO:0000259" key="1">
    <source>
        <dbReference type="PROSITE" id="PS51725"/>
    </source>
</evidence>
<dbReference type="InterPro" id="IPR007138">
    <property type="entry name" value="ABM_dom"/>
</dbReference>
<reference evidence="2 3" key="1">
    <citation type="submission" date="2014-06" db="EMBL/GenBank/DDBJ databases">
        <authorList>
            <person name="Ju J."/>
            <person name="Zhang J."/>
        </authorList>
    </citation>
    <scope>NUCLEOTIDE SEQUENCE [LARGE SCALE GENOMIC DNA]</scope>
    <source>
        <strain evidence="2">DmL_050</strain>
    </source>
</reference>
<dbReference type="AlphaFoldDB" id="A0A252EJ54"/>
<dbReference type="RefSeq" id="WP_086897449.1">
    <property type="nucleotide sequence ID" value="NZ_JOOZ01000031.1"/>
</dbReference>
<dbReference type="PANTHER" id="PTHR33336">
    <property type="entry name" value="QUINOL MONOOXYGENASE YGIN-RELATED"/>
    <property type="match status" value="1"/>
</dbReference>
<evidence type="ECO:0000313" key="3">
    <source>
        <dbReference type="Proteomes" id="UP000195072"/>
    </source>
</evidence>
<dbReference type="Pfam" id="PF03992">
    <property type="entry name" value="ABM"/>
    <property type="match status" value="1"/>
</dbReference>
<keyword evidence="2" id="KW-0503">Monooxygenase</keyword>
<dbReference type="Gene3D" id="3.30.70.100">
    <property type="match status" value="1"/>
</dbReference>
<sequence>MTRIVTVVAQLTAKPGQEEELGKRLRSGIKPTLAEDGCITYDLHRSTDNPATWMFYEHWATQADLDRHTKSPHFLAFRASKDEVLAEEMRVEYFQPDISMNIYNT</sequence>
<gene>
    <name evidence="2" type="ORF">HK16_10060</name>
</gene>